<organism evidence="2 3">
    <name type="scientific">Streptomyces himalayensis subsp. aureolus</name>
    <dbReference type="NCBI Taxonomy" id="2758039"/>
    <lineage>
        <taxon>Bacteria</taxon>
        <taxon>Bacillati</taxon>
        <taxon>Actinomycetota</taxon>
        <taxon>Actinomycetes</taxon>
        <taxon>Kitasatosporales</taxon>
        <taxon>Streptomycetaceae</taxon>
        <taxon>Streptomyces</taxon>
        <taxon>Streptomyces himalayensis</taxon>
    </lineage>
</organism>
<gene>
    <name evidence="2" type="ORF">H1V43_33780</name>
</gene>
<name>A0A7W2HJK1_9ACTN</name>
<comment type="caution">
    <text evidence="2">The sequence shown here is derived from an EMBL/GenBank/DDBJ whole genome shotgun (WGS) entry which is preliminary data.</text>
</comment>
<proteinExistence type="predicted"/>
<dbReference type="Pfam" id="PF19980">
    <property type="entry name" value="DUF6416"/>
    <property type="match status" value="1"/>
</dbReference>
<dbReference type="InterPro" id="IPR046301">
    <property type="entry name" value="DUF6416"/>
</dbReference>
<reference evidence="2 3" key="1">
    <citation type="submission" date="2020-07" db="EMBL/GenBank/DDBJ databases">
        <title>Streptomyces isolated from Indian soil.</title>
        <authorList>
            <person name="Mandal S."/>
            <person name="Maiti P.K."/>
        </authorList>
    </citation>
    <scope>NUCLEOTIDE SEQUENCE [LARGE SCALE GENOMIC DNA]</scope>
    <source>
        <strain evidence="2 3">PSKA54</strain>
    </source>
</reference>
<feature type="compositionally biased region" description="Basic and acidic residues" evidence="1">
    <location>
        <begin position="69"/>
        <end position="98"/>
    </location>
</feature>
<accession>A0A7W2HJK1</accession>
<dbReference type="RefSeq" id="WP_181867624.1">
    <property type="nucleotide sequence ID" value="NZ_JACEQY010000055.1"/>
</dbReference>
<sequence>MNRPDGRPLRLAGVAEAAAIYQADKSQIRRLLARDDAPQPIDTIAAGPIYDREDLEHHAATRTRKPGRPKKDKEQPPVYLDDAHPMWDKHNGGPGHDGPDWKVDDHAQAVAYYQALSKPAQEIFDYLRATPGRLVSCDEIVERFNLNPDGTKSSPHVLAGYMNTTGRACEASGRRFPFYWWEAEGGANYAVKQSVADLFKAALKA</sequence>
<evidence type="ECO:0000313" key="3">
    <source>
        <dbReference type="Proteomes" id="UP000586976"/>
    </source>
</evidence>
<protein>
    <submittedName>
        <fullName evidence="2">Uncharacterized protein</fullName>
    </submittedName>
</protein>
<keyword evidence="3" id="KW-1185">Reference proteome</keyword>
<dbReference type="EMBL" id="JACEQY010000055">
    <property type="protein sequence ID" value="MBA4866206.1"/>
    <property type="molecule type" value="Genomic_DNA"/>
</dbReference>
<feature type="compositionally biased region" description="Basic and acidic residues" evidence="1">
    <location>
        <begin position="50"/>
        <end position="59"/>
    </location>
</feature>
<evidence type="ECO:0000313" key="2">
    <source>
        <dbReference type="EMBL" id="MBA4866206.1"/>
    </source>
</evidence>
<feature type="region of interest" description="Disordered" evidence="1">
    <location>
        <begin position="41"/>
        <end position="98"/>
    </location>
</feature>
<dbReference type="Proteomes" id="UP000586976">
    <property type="component" value="Unassembled WGS sequence"/>
</dbReference>
<evidence type="ECO:0000256" key="1">
    <source>
        <dbReference type="SAM" id="MobiDB-lite"/>
    </source>
</evidence>
<dbReference type="AlphaFoldDB" id="A0A7W2HJK1"/>